<dbReference type="Pfam" id="PF00151">
    <property type="entry name" value="Lipase"/>
    <property type="match status" value="1"/>
</dbReference>
<dbReference type="InterPro" id="IPR013818">
    <property type="entry name" value="Lipase"/>
</dbReference>
<dbReference type="SUPFAM" id="SSF53474">
    <property type="entry name" value="alpha/beta-Hydrolases"/>
    <property type="match status" value="1"/>
</dbReference>
<comment type="subcellular location">
    <subcellularLocation>
        <location evidence="1">Secreted</location>
    </subcellularLocation>
</comment>
<evidence type="ECO:0000313" key="7">
    <source>
        <dbReference type="EMBL" id="OQR68899.1"/>
    </source>
</evidence>
<evidence type="ECO:0000256" key="4">
    <source>
        <dbReference type="RuleBase" id="RU004262"/>
    </source>
</evidence>
<dbReference type="OrthoDB" id="6477419at2759"/>
<feature type="chain" id="PRO_5012596553" evidence="5">
    <location>
        <begin position="24"/>
        <end position="377"/>
    </location>
</feature>
<dbReference type="Proteomes" id="UP000192247">
    <property type="component" value="Unassembled WGS sequence"/>
</dbReference>
<reference evidence="7 8" key="1">
    <citation type="journal article" date="2017" name="Gigascience">
        <title>Draft genome of the honey bee ectoparasitic mite, Tropilaelaps mercedesae, is shaped by the parasitic life history.</title>
        <authorList>
            <person name="Dong X."/>
            <person name="Armstrong S.D."/>
            <person name="Xia D."/>
            <person name="Makepeace B.L."/>
            <person name="Darby A.C."/>
            <person name="Kadowaki T."/>
        </authorList>
    </citation>
    <scope>NUCLEOTIDE SEQUENCE [LARGE SCALE GENOMIC DNA]</scope>
    <source>
        <strain evidence="7">Wuxi-XJTLU</strain>
    </source>
</reference>
<evidence type="ECO:0000256" key="2">
    <source>
        <dbReference type="ARBA" id="ARBA00010701"/>
    </source>
</evidence>
<dbReference type="PANTHER" id="PTHR11610">
    <property type="entry name" value="LIPASE"/>
    <property type="match status" value="1"/>
</dbReference>
<dbReference type="GO" id="GO:0005615">
    <property type="term" value="C:extracellular space"/>
    <property type="evidence" value="ECO:0007669"/>
    <property type="project" value="TreeGrafter"/>
</dbReference>
<evidence type="ECO:0000259" key="6">
    <source>
        <dbReference type="Pfam" id="PF00151"/>
    </source>
</evidence>
<dbReference type="InParanoid" id="A0A1V9X5L8"/>
<dbReference type="InterPro" id="IPR000734">
    <property type="entry name" value="TAG_lipase"/>
</dbReference>
<keyword evidence="5" id="KW-0732">Signal</keyword>
<feature type="domain" description="Lipase" evidence="6">
    <location>
        <begin position="45"/>
        <end position="371"/>
    </location>
</feature>
<dbReference type="PANTHER" id="PTHR11610:SF178">
    <property type="entry name" value="LIPASE MEMBER H-A-LIKE PROTEIN"/>
    <property type="match status" value="1"/>
</dbReference>
<accession>A0A1V9X5L8</accession>
<comment type="similarity">
    <text evidence="2 4">Belongs to the AB hydrolase superfamily. Lipase family.</text>
</comment>
<keyword evidence="3" id="KW-0964">Secreted</keyword>
<proteinExistence type="inferred from homology"/>
<feature type="signal peptide" evidence="5">
    <location>
        <begin position="1"/>
        <end position="23"/>
    </location>
</feature>
<dbReference type="InterPro" id="IPR029058">
    <property type="entry name" value="AB_hydrolase_fold"/>
</dbReference>
<dbReference type="AlphaFoldDB" id="A0A1V9X5L8"/>
<evidence type="ECO:0000313" key="8">
    <source>
        <dbReference type="Proteomes" id="UP000192247"/>
    </source>
</evidence>
<gene>
    <name evidence="7" type="ORF">BIW11_12607</name>
</gene>
<dbReference type="GO" id="GO:0016042">
    <property type="term" value="P:lipid catabolic process"/>
    <property type="evidence" value="ECO:0007669"/>
    <property type="project" value="TreeGrafter"/>
</dbReference>
<evidence type="ECO:0000256" key="3">
    <source>
        <dbReference type="ARBA" id="ARBA00022525"/>
    </source>
</evidence>
<comment type="caution">
    <text evidence="7">The sequence shown here is derived from an EMBL/GenBank/DDBJ whole genome shotgun (WGS) entry which is preliminary data.</text>
</comment>
<protein>
    <submittedName>
        <fullName evidence="7">Pancreatic triacylglycerol lipase-like</fullName>
    </submittedName>
</protein>
<dbReference type="STRING" id="418985.A0A1V9X5L8"/>
<dbReference type="EMBL" id="MNPL01023028">
    <property type="protein sequence ID" value="OQR68899.1"/>
    <property type="molecule type" value="Genomic_DNA"/>
</dbReference>
<dbReference type="Gene3D" id="3.40.50.1820">
    <property type="entry name" value="alpha/beta hydrolase"/>
    <property type="match status" value="1"/>
</dbReference>
<organism evidence="7 8">
    <name type="scientific">Tropilaelaps mercedesae</name>
    <dbReference type="NCBI Taxonomy" id="418985"/>
    <lineage>
        <taxon>Eukaryota</taxon>
        <taxon>Metazoa</taxon>
        <taxon>Ecdysozoa</taxon>
        <taxon>Arthropoda</taxon>
        <taxon>Chelicerata</taxon>
        <taxon>Arachnida</taxon>
        <taxon>Acari</taxon>
        <taxon>Parasitiformes</taxon>
        <taxon>Mesostigmata</taxon>
        <taxon>Gamasina</taxon>
        <taxon>Dermanyssoidea</taxon>
        <taxon>Laelapidae</taxon>
        <taxon>Tropilaelaps</taxon>
    </lineage>
</organism>
<sequence length="377" mass="41843">MAKLANHCMIPLVLLHCMILTYAGLFSRDGGGCKNTTYYTEAGHEPINLGCPEGKLISHPWDPVKINASYRFYTKADQLSPTFILPWNHSFANDSESRCKDSQTVVAVIHGFTENPEESWIRTLRSNYFNITQPRELTFIGVNWTSAAKGDQTFLIPNYPQAASNVEMIGRLTAEFLYRLMSSCNLPETSLHLIGHSLGGQAVGQVSSWLHKTHGIKPGRVFASDPANVLFNGIHPDRSDTHFLLVFHTSVSPFSLGAPAGAVGVFKAIGDIDAYPNGGTLFQPACKGNNTFFCSHIRGYIYFNNMLANCNKNCDFSAQRCSSAMQAITKTCDGQKINRVCEFIEEKATRLAKSNDKEQNDIIYFTTDNDNLKIECE</sequence>
<evidence type="ECO:0000256" key="1">
    <source>
        <dbReference type="ARBA" id="ARBA00004613"/>
    </source>
</evidence>
<evidence type="ECO:0000256" key="5">
    <source>
        <dbReference type="SAM" id="SignalP"/>
    </source>
</evidence>
<keyword evidence="8" id="KW-1185">Reference proteome</keyword>
<dbReference type="GO" id="GO:0016298">
    <property type="term" value="F:lipase activity"/>
    <property type="evidence" value="ECO:0007669"/>
    <property type="project" value="InterPro"/>
</dbReference>
<name>A0A1V9X5L8_9ACAR</name>